<comment type="caution">
    <text evidence="2">The sequence shown here is derived from an EMBL/GenBank/DDBJ whole genome shotgun (WGS) entry which is preliminary data.</text>
</comment>
<evidence type="ECO:0000256" key="1">
    <source>
        <dbReference type="SAM" id="MobiDB-lite"/>
    </source>
</evidence>
<evidence type="ECO:0008006" key="3">
    <source>
        <dbReference type="Google" id="ProtNLM"/>
    </source>
</evidence>
<feature type="compositionally biased region" description="Polar residues" evidence="1">
    <location>
        <begin position="19"/>
        <end position="29"/>
    </location>
</feature>
<accession>X1L8U9</accession>
<feature type="non-terminal residue" evidence="2">
    <location>
        <position position="259"/>
    </location>
</feature>
<organism evidence="2">
    <name type="scientific">marine sediment metagenome</name>
    <dbReference type="NCBI Taxonomy" id="412755"/>
    <lineage>
        <taxon>unclassified sequences</taxon>
        <taxon>metagenomes</taxon>
        <taxon>ecological metagenomes</taxon>
    </lineage>
</organism>
<dbReference type="EMBL" id="BARV01000471">
    <property type="protein sequence ID" value="GAH98854.1"/>
    <property type="molecule type" value="Genomic_DNA"/>
</dbReference>
<protein>
    <recommendedName>
        <fullName evidence="3">Transposase zinc-binding domain-containing protein</fullName>
    </recommendedName>
</protein>
<sequence length="259" mass="28514">MLPTDLALAPAKVRIDSTAQGFSNPASTRGNGGIGEGGSPNNTDIPGAYKGSGSLIEAGAATSFSALEADGMDVRADGRHYLDLVAKSTPDLASKTPLKIESLDPLARECGAWALVGQCRNGHCFAAKLYCGREWCSECRDQVHRRRIARWLPKAQQLESMGYWDITFPMNLRLLLRNKVILRKVGKKAVAALRAQGFARGLRRWHWFGDTPGLYNPHLNIIVDGKYLRGQKLEAVKQSIRRALLSAGIRQHYDLVINY</sequence>
<name>X1L8U9_9ZZZZ</name>
<dbReference type="AlphaFoldDB" id="X1L8U9"/>
<evidence type="ECO:0000313" key="2">
    <source>
        <dbReference type="EMBL" id="GAH98854.1"/>
    </source>
</evidence>
<feature type="region of interest" description="Disordered" evidence="1">
    <location>
        <begin position="19"/>
        <end position="48"/>
    </location>
</feature>
<reference evidence="2" key="1">
    <citation type="journal article" date="2014" name="Front. Microbiol.">
        <title>High frequency of phylogenetically diverse reductive dehalogenase-homologous genes in deep subseafloor sedimentary metagenomes.</title>
        <authorList>
            <person name="Kawai M."/>
            <person name="Futagami T."/>
            <person name="Toyoda A."/>
            <person name="Takaki Y."/>
            <person name="Nishi S."/>
            <person name="Hori S."/>
            <person name="Arai W."/>
            <person name="Tsubouchi T."/>
            <person name="Morono Y."/>
            <person name="Uchiyama I."/>
            <person name="Ito T."/>
            <person name="Fujiyama A."/>
            <person name="Inagaki F."/>
            <person name="Takami H."/>
        </authorList>
    </citation>
    <scope>NUCLEOTIDE SEQUENCE</scope>
    <source>
        <strain evidence="2">Expedition CK06-06</strain>
    </source>
</reference>
<proteinExistence type="predicted"/>
<gene>
    <name evidence="2" type="ORF">S06H3_01788</name>
</gene>